<comment type="caution">
    <text evidence="2">The sequence shown here is derived from an EMBL/GenBank/DDBJ whole genome shotgun (WGS) entry which is preliminary data.</text>
</comment>
<evidence type="ECO:0000313" key="2">
    <source>
        <dbReference type="EMBL" id="MCO1335198.1"/>
    </source>
</evidence>
<name>A0A9X2ESZ1_9GAMM</name>
<proteinExistence type="predicted"/>
<dbReference type="EMBL" id="JALBWM010000053">
    <property type="protein sequence ID" value="MCO1335198.1"/>
    <property type="molecule type" value="Genomic_DNA"/>
</dbReference>
<evidence type="ECO:0008006" key="4">
    <source>
        <dbReference type="Google" id="ProtNLM"/>
    </source>
</evidence>
<dbReference type="Proteomes" id="UP001139028">
    <property type="component" value="Unassembled WGS sequence"/>
</dbReference>
<evidence type="ECO:0000313" key="3">
    <source>
        <dbReference type="Proteomes" id="UP001139028"/>
    </source>
</evidence>
<gene>
    <name evidence="2" type="ORF">MO867_12730</name>
</gene>
<feature type="signal peptide" evidence="1">
    <location>
        <begin position="1"/>
        <end position="21"/>
    </location>
</feature>
<dbReference type="RefSeq" id="WP_252468237.1">
    <property type="nucleotide sequence ID" value="NZ_JALBWM010000053.1"/>
</dbReference>
<keyword evidence="1" id="KW-0732">Signal</keyword>
<dbReference type="AlphaFoldDB" id="A0A9X2ESZ1"/>
<keyword evidence="3" id="KW-1185">Reference proteome</keyword>
<dbReference type="PROSITE" id="PS51257">
    <property type="entry name" value="PROKAR_LIPOPROTEIN"/>
    <property type="match status" value="1"/>
</dbReference>
<organism evidence="2 3">
    <name type="scientific">Microbulbifer okhotskensis</name>
    <dbReference type="NCBI Taxonomy" id="2926617"/>
    <lineage>
        <taxon>Bacteria</taxon>
        <taxon>Pseudomonadati</taxon>
        <taxon>Pseudomonadota</taxon>
        <taxon>Gammaproteobacteria</taxon>
        <taxon>Cellvibrionales</taxon>
        <taxon>Microbulbiferaceae</taxon>
        <taxon>Microbulbifer</taxon>
    </lineage>
</organism>
<feature type="chain" id="PRO_5040787735" description="Lipoprotein" evidence="1">
    <location>
        <begin position="22"/>
        <end position="230"/>
    </location>
</feature>
<evidence type="ECO:0000256" key="1">
    <source>
        <dbReference type="SAM" id="SignalP"/>
    </source>
</evidence>
<protein>
    <recommendedName>
        <fullName evidence="4">Lipoprotein</fullName>
    </recommendedName>
</protein>
<reference evidence="2" key="1">
    <citation type="journal article" date="2022" name="Arch. Microbiol.">
        <title>Microbulbifer okhotskensis sp. nov., isolated from a deep bottom sediment of the Okhotsk Sea.</title>
        <authorList>
            <person name="Romanenko L."/>
            <person name="Kurilenko V."/>
            <person name="Otstavnykh N."/>
            <person name="Velansky P."/>
            <person name="Isaeva M."/>
            <person name="Mikhailov V."/>
        </authorList>
    </citation>
    <scope>NUCLEOTIDE SEQUENCE</scope>
    <source>
        <strain evidence="2">OS29</strain>
    </source>
</reference>
<sequence length="230" mass="25387">MRAIGLLCLCLLAGCSSVVMVRHEPIQGAQQEKRLANGWPIISSQKRYKVEITPYDLVGNANGNTSYLLAVKNINLEPVTVGTENISATFISETEKHLKVLDYYDLLYELELKAARRQSGNKMSGLGAALEAAGAGATGNTQGQFVAVEKARQYRIDNEIAALELENAKIKLAEEIFQTRTIAQGEYNSGRIVIDTKALHKTPNGIFNIQVNIDGETHYFRMKRSQIEEG</sequence>
<accession>A0A9X2ESZ1</accession>